<keyword evidence="2" id="KW-1185">Reference proteome</keyword>
<proteinExistence type="predicted"/>
<sequence length="284" mass="32722">MKTKLIISICLLTSPFTALAKKKEYPRAEIKVGYTYNETFVRGSDGIIKREIPFVLLANKEQSKFYSPKTEFKDSLQSTPQGRVVEKELFNDAIKRYMETKDRSAMSSVVYQTFLYVFRSKPDNEMTVYDKAGSLEQGYYTEPIGEIQWEIGDSTKNVLGYECTIATADYHGRHWTAWFTPEIPLQEGPWKLTGLPGLILEAEESTGQHSFVATGLEASNQEIYPIYPYRQYDKMSRMEMLRQYRNYLDHSSSINSAAIGINLGKDHIKNEEESKIDFLESDYH</sequence>
<organism evidence="1 2">
    <name type="scientific">Lepagella muris</name>
    <dbReference type="NCBI Taxonomy" id="3032870"/>
    <lineage>
        <taxon>Bacteria</taxon>
        <taxon>Pseudomonadati</taxon>
        <taxon>Bacteroidota</taxon>
        <taxon>Bacteroidia</taxon>
        <taxon>Bacteroidales</taxon>
        <taxon>Muribaculaceae</taxon>
        <taxon>Lepagella</taxon>
    </lineage>
</organism>
<protein>
    <submittedName>
        <fullName evidence="1">GLPGLI family protein</fullName>
    </submittedName>
</protein>
<reference evidence="1" key="1">
    <citation type="submission" date="2019-04" db="EMBL/GenBank/DDBJ databases">
        <title>Microbes associate with the intestines of laboratory mice.</title>
        <authorList>
            <person name="Navarre W."/>
            <person name="Wong E."/>
            <person name="Huang K."/>
            <person name="Tropini C."/>
            <person name="Ng K."/>
            <person name="Yu B."/>
        </authorList>
    </citation>
    <scope>NUCLEOTIDE SEQUENCE</scope>
    <source>
        <strain evidence="1">NM04_E33</strain>
    </source>
</reference>
<dbReference type="EMBL" id="SRYB01000003">
    <property type="protein sequence ID" value="TGY80306.1"/>
    <property type="molecule type" value="Genomic_DNA"/>
</dbReference>
<accession>A0AC61RJX6</accession>
<comment type="caution">
    <text evidence="1">The sequence shown here is derived from an EMBL/GenBank/DDBJ whole genome shotgun (WGS) entry which is preliminary data.</text>
</comment>
<evidence type="ECO:0000313" key="2">
    <source>
        <dbReference type="Proteomes" id="UP000306319"/>
    </source>
</evidence>
<gene>
    <name evidence="1" type="ORF">E5331_03460</name>
</gene>
<name>A0AC61RJX6_9BACT</name>
<evidence type="ECO:0000313" key="1">
    <source>
        <dbReference type="EMBL" id="TGY80306.1"/>
    </source>
</evidence>
<dbReference type="Proteomes" id="UP000306319">
    <property type="component" value="Unassembled WGS sequence"/>
</dbReference>